<dbReference type="GO" id="GO:0003700">
    <property type="term" value="F:DNA-binding transcription factor activity"/>
    <property type="evidence" value="ECO:0007669"/>
    <property type="project" value="InterPro"/>
</dbReference>
<comment type="caution">
    <text evidence="9">The sequence shown here is derived from an EMBL/GenBank/DDBJ whole genome shotgun (WGS) entry which is preliminary data.</text>
</comment>
<evidence type="ECO:0000256" key="1">
    <source>
        <dbReference type="ARBA" id="ARBA00004123"/>
    </source>
</evidence>
<evidence type="ECO:0000313" key="10">
    <source>
        <dbReference type="Proteomes" id="UP000289738"/>
    </source>
</evidence>
<keyword evidence="5" id="KW-0539">Nucleus</keyword>
<dbReference type="Pfam" id="PF00847">
    <property type="entry name" value="AP2"/>
    <property type="match status" value="1"/>
</dbReference>
<dbReference type="PANTHER" id="PTHR31190">
    <property type="entry name" value="DNA-BINDING DOMAIN"/>
    <property type="match status" value="1"/>
</dbReference>
<sequence length="139" mass="15738">MEDHHKGKQGKEEKGKEEVKFRGVRRRPWGKYAAEIRDPSKQGTRLWLGTFDTAEDAARAYDRAAFNLRGHLAILNFPNEYYSQTSPSSSSSYSPQCHAGGSSNSGSNHGPPFEIEYYDNKLLEDLLESEELNKKKKGK</sequence>
<evidence type="ECO:0000259" key="8">
    <source>
        <dbReference type="PROSITE" id="PS51032"/>
    </source>
</evidence>
<keyword evidence="10" id="KW-1185">Reference proteome</keyword>
<dbReference type="GO" id="GO:0009873">
    <property type="term" value="P:ethylene-activated signaling pathway"/>
    <property type="evidence" value="ECO:0007669"/>
    <property type="project" value="InterPro"/>
</dbReference>
<feature type="compositionally biased region" description="Basic and acidic residues" evidence="7">
    <location>
        <begin position="1"/>
        <end position="21"/>
    </location>
</feature>
<dbReference type="AlphaFoldDB" id="A0A445BHS0"/>
<organism evidence="9 10">
    <name type="scientific">Arachis hypogaea</name>
    <name type="common">Peanut</name>
    <dbReference type="NCBI Taxonomy" id="3818"/>
    <lineage>
        <taxon>Eukaryota</taxon>
        <taxon>Viridiplantae</taxon>
        <taxon>Streptophyta</taxon>
        <taxon>Embryophyta</taxon>
        <taxon>Tracheophyta</taxon>
        <taxon>Spermatophyta</taxon>
        <taxon>Magnoliopsida</taxon>
        <taxon>eudicotyledons</taxon>
        <taxon>Gunneridae</taxon>
        <taxon>Pentapetalae</taxon>
        <taxon>rosids</taxon>
        <taxon>fabids</taxon>
        <taxon>Fabales</taxon>
        <taxon>Fabaceae</taxon>
        <taxon>Papilionoideae</taxon>
        <taxon>50 kb inversion clade</taxon>
        <taxon>dalbergioids sensu lato</taxon>
        <taxon>Dalbergieae</taxon>
        <taxon>Pterocarpus clade</taxon>
        <taxon>Arachis</taxon>
    </lineage>
</organism>
<reference evidence="9 10" key="1">
    <citation type="submission" date="2019-01" db="EMBL/GenBank/DDBJ databases">
        <title>Sequencing of cultivated peanut Arachis hypogaea provides insights into genome evolution and oil improvement.</title>
        <authorList>
            <person name="Chen X."/>
        </authorList>
    </citation>
    <scope>NUCLEOTIDE SEQUENCE [LARGE SCALE GENOMIC DNA]</scope>
    <source>
        <strain evidence="10">cv. Fuhuasheng</strain>
        <tissue evidence="9">Leaves</tissue>
    </source>
</reference>
<evidence type="ECO:0000256" key="6">
    <source>
        <dbReference type="ARBA" id="ARBA00024343"/>
    </source>
</evidence>
<accession>A0A445BHS0</accession>
<keyword evidence="3" id="KW-0238">DNA-binding</keyword>
<dbReference type="PRINTS" id="PR00367">
    <property type="entry name" value="ETHRSPELEMNT"/>
</dbReference>
<dbReference type="EMBL" id="SDMP01000009">
    <property type="protein sequence ID" value="RYR38225.1"/>
    <property type="molecule type" value="Genomic_DNA"/>
</dbReference>
<dbReference type="InterPro" id="IPR036955">
    <property type="entry name" value="AP2/ERF_dom_sf"/>
</dbReference>
<dbReference type="SUPFAM" id="SSF54171">
    <property type="entry name" value="DNA-binding domain"/>
    <property type="match status" value="1"/>
</dbReference>
<evidence type="ECO:0000256" key="3">
    <source>
        <dbReference type="ARBA" id="ARBA00023125"/>
    </source>
</evidence>
<feature type="compositionally biased region" description="Low complexity" evidence="7">
    <location>
        <begin position="83"/>
        <end position="110"/>
    </location>
</feature>
<feature type="region of interest" description="Disordered" evidence="7">
    <location>
        <begin position="83"/>
        <end position="114"/>
    </location>
</feature>
<proteinExistence type="inferred from homology"/>
<name>A0A445BHS0_ARAHY</name>
<protein>
    <recommendedName>
        <fullName evidence="8">AP2/ERF domain-containing protein</fullName>
    </recommendedName>
</protein>
<dbReference type="Proteomes" id="UP000289738">
    <property type="component" value="Chromosome A09"/>
</dbReference>
<comment type="similarity">
    <text evidence="6">Belongs to the AP2/ERF transcription factor family. ERF subfamily.</text>
</comment>
<dbReference type="GO" id="GO:0005634">
    <property type="term" value="C:nucleus"/>
    <property type="evidence" value="ECO:0007669"/>
    <property type="project" value="UniProtKB-SubCell"/>
</dbReference>
<feature type="domain" description="AP2/ERF" evidence="8">
    <location>
        <begin position="20"/>
        <end position="78"/>
    </location>
</feature>
<keyword evidence="2" id="KW-0805">Transcription regulation</keyword>
<dbReference type="InterPro" id="IPR016177">
    <property type="entry name" value="DNA-bd_dom_sf"/>
</dbReference>
<dbReference type="InterPro" id="IPR001471">
    <property type="entry name" value="AP2/ERF_dom"/>
</dbReference>
<evidence type="ECO:0000256" key="5">
    <source>
        <dbReference type="ARBA" id="ARBA00023242"/>
    </source>
</evidence>
<evidence type="ECO:0000256" key="2">
    <source>
        <dbReference type="ARBA" id="ARBA00023015"/>
    </source>
</evidence>
<dbReference type="CDD" id="cd00018">
    <property type="entry name" value="AP2"/>
    <property type="match status" value="1"/>
</dbReference>
<dbReference type="PROSITE" id="PS51032">
    <property type="entry name" value="AP2_ERF"/>
    <property type="match status" value="1"/>
</dbReference>
<evidence type="ECO:0000313" key="9">
    <source>
        <dbReference type="EMBL" id="RYR38225.1"/>
    </source>
</evidence>
<evidence type="ECO:0000256" key="7">
    <source>
        <dbReference type="SAM" id="MobiDB-lite"/>
    </source>
</evidence>
<dbReference type="Gene3D" id="3.30.730.10">
    <property type="entry name" value="AP2/ERF domain"/>
    <property type="match status" value="1"/>
</dbReference>
<dbReference type="FunFam" id="3.30.730.10:FF:000001">
    <property type="entry name" value="Ethylene-responsive transcription factor 2"/>
    <property type="match status" value="1"/>
</dbReference>
<dbReference type="PANTHER" id="PTHR31190:SF321">
    <property type="entry name" value="ETHYLENE-RESPONSIVE TRANSCRIPTION FACTOR ERF098"/>
    <property type="match status" value="1"/>
</dbReference>
<dbReference type="SMART" id="SM00380">
    <property type="entry name" value="AP2"/>
    <property type="match status" value="1"/>
</dbReference>
<comment type="subcellular location">
    <subcellularLocation>
        <location evidence="1">Nucleus</location>
    </subcellularLocation>
</comment>
<feature type="region of interest" description="Disordered" evidence="7">
    <location>
        <begin position="1"/>
        <end position="22"/>
    </location>
</feature>
<evidence type="ECO:0000256" key="4">
    <source>
        <dbReference type="ARBA" id="ARBA00023163"/>
    </source>
</evidence>
<dbReference type="InterPro" id="IPR044808">
    <property type="entry name" value="ERF_plant"/>
</dbReference>
<keyword evidence="4" id="KW-0804">Transcription</keyword>
<dbReference type="GO" id="GO:0003677">
    <property type="term" value="F:DNA binding"/>
    <property type="evidence" value="ECO:0007669"/>
    <property type="project" value="UniProtKB-KW"/>
</dbReference>
<gene>
    <name evidence="9" type="ORF">Ahy_A09g043197</name>
</gene>